<evidence type="ECO:0000256" key="5">
    <source>
        <dbReference type="ARBA" id="ARBA00023136"/>
    </source>
</evidence>
<comment type="subcellular location">
    <subcellularLocation>
        <location evidence="1">Cell membrane</location>
        <topology evidence="1">Multi-pass membrane protein</topology>
    </subcellularLocation>
</comment>
<evidence type="ECO:0000313" key="9">
    <source>
        <dbReference type="Proteomes" id="UP001224775"/>
    </source>
</evidence>
<name>A0AAD9D600_9STRA</name>
<keyword evidence="3" id="KW-0812">Transmembrane</keyword>
<dbReference type="EMBL" id="JATAAI010000041">
    <property type="protein sequence ID" value="KAK1734143.1"/>
    <property type="molecule type" value="Genomic_DNA"/>
</dbReference>
<keyword evidence="9" id="KW-1185">Reference proteome</keyword>
<keyword evidence="4" id="KW-1133">Transmembrane helix</keyword>
<keyword evidence="5" id="KW-0472">Membrane</keyword>
<organism evidence="8 9">
    <name type="scientific">Skeletonema marinoi</name>
    <dbReference type="NCBI Taxonomy" id="267567"/>
    <lineage>
        <taxon>Eukaryota</taxon>
        <taxon>Sar</taxon>
        <taxon>Stramenopiles</taxon>
        <taxon>Ochrophyta</taxon>
        <taxon>Bacillariophyta</taxon>
        <taxon>Coscinodiscophyceae</taxon>
        <taxon>Thalassiosirophycidae</taxon>
        <taxon>Thalassiosirales</taxon>
        <taxon>Skeletonemataceae</taxon>
        <taxon>Skeletonema</taxon>
        <taxon>Skeletonema marinoi-dohrnii complex</taxon>
    </lineage>
</organism>
<comment type="caution">
    <text evidence="8">The sequence shown here is derived from an EMBL/GenBank/DDBJ whole genome shotgun (WGS) entry which is preliminary data.</text>
</comment>
<gene>
    <name evidence="8" type="ORF">QTG54_015146</name>
</gene>
<feature type="domain" description="Glycine transporter" evidence="7">
    <location>
        <begin position="192"/>
        <end position="266"/>
    </location>
</feature>
<protein>
    <submittedName>
        <fullName evidence="8">Membrane protein</fullName>
    </submittedName>
</protein>
<dbReference type="GO" id="GO:0005886">
    <property type="term" value="C:plasma membrane"/>
    <property type="evidence" value="ECO:0007669"/>
    <property type="project" value="UniProtKB-SubCell"/>
</dbReference>
<evidence type="ECO:0000256" key="6">
    <source>
        <dbReference type="SAM" id="MobiDB-lite"/>
    </source>
</evidence>
<dbReference type="InterPro" id="IPR005115">
    <property type="entry name" value="Gly_transporter"/>
</dbReference>
<dbReference type="PANTHER" id="PTHR30506:SF3">
    <property type="entry name" value="UPF0126 INNER MEMBRANE PROTEIN YADS-RELATED"/>
    <property type="match status" value="1"/>
</dbReference>
<reference evidence="8" key="1">
    <citation type="submission" date="2023-06" db="EMBL/GenBank/DDBJ databases">
        <title>Survivors Of The Sea: Transcriptome response of Skeletonema marinoi to long-term dormancy.</title>
        <authorList>
            <person name="Pinder M.I.M."/>
            <person name="Kourtchenko O."/>
            <person name="Robertson E.K."/>
            <person name="Larsson T."/>
            <person name="Maumus F."/>
            <person name="Osuna-Cruz C.M."/>
            <person name="Vancaester E."/>
            <person name="Stenow R."/>
            <person name="Vandepoele K."/>
            <person name="Ploug H."/>
            <person name="Bruchert V."/>
            <person name="Godhe A."/>
            <person name="Topel M."/>
        </authorList>
    </citation>
    <scope>NUCLEOTIDE SEQUENCE</scope>
    <source>
        <strain evidence="8">R05AC</strain>
    </source>
</reference>
<evidence type="ECO:0000256" key="4">
    <source>
        <dbReference type="ARBA" id="ARBA00022989"/>
    </source>
</evidence>
<evidence type="ECO:0000259" key="7">
    <source>
        <dbReference type="Pfam" id="PF03458"/>
    </source>
</evidence>
<dbReference type="Pfam" id="PF03458">
    <property type="entry name" value="Gly_transporter"/>
    <property type="match status" value="2"/>
</dbReference>
<dbReference type="Proteomes" id="UP001224775">
    <property type="component" value="Unassembled WGS sequence"/>
</dbReference>
<proteinExistence type="predicted"/>
<evidence type="ECO:0000256" key="2">
    <source>
        <dbReference type="ARBA" id="ARBA00022475"/>
    </source>
</evidence>
<feature type="region of interest" description="Disordered" evidence="6">
    <location>
        <begin position="33"/>
        <end position="58"/>
    </location>
</feature>
<dbReference type="PANTHER" id="PTHR30506">
    <property type="entry name" value="INNER MEMBRANE PROTEIN"/>
    <property type="match status" value="1"/>
</dbReference>
<evidence type="ECO:0000256" key="3">
    <source>
        <dbReference type="ARBA" id="ARBA00022692"/>
    </source>
</evidence>
<evidence type="ECO:0000313" key="8">
    <source>
        <dbReference type="EMBL" id="KAK1734143.1"/>
    </source>
</evidence>
<sequence length="318" mass="34637">MASLCCRCSRSCTLLTRYATRVNQRLLVVPRRQLASSSQQQKQLPDMTKTTTQIQGRDDASLSRYPNFRSPGGILRGLDYAGTLTFALTGAVTAAQSGLDVFGSTMAAVITAVGGGTIRDAIFLNRRPFWTEESEYIWMGACMGLITFFVWPDVLEWQKEHKAEKKMKQLEQSDGSDDQKEAYDEMDAALDTLDAIGLSSFAIIGAQNGVRAGMPMIVSAICGMATSTFGGLTRDVLCGRPIRIVHSNAEIYAEPALAGATTYLVAERMGARPGLRIGLAMAMCIGSRFVAIKNDVKLRTWDTAQDNLGVAVRKRPTE</sequence>
<accession>A0AAD9D600</accession>
<keyword evidence="2" id="KW-1003">Cell membrane</keyword>
<dbReference type="AlphaFoldDB" id="A0AAD9D600"/>
<feature type="domain" description="Glycine transporter" evidence="7">
    <location>
        <begin position="78"/>
        <end position="151"/>
    </location>
</feature>
<evidence type="ECO:0000256" key="1">
    <source>
        <dbReference type="ARBA" id="ARBA00004651"/>
    </source>
</evidence>